<dbReference type="EMBL" id="CH445328">
    <property type="protein sequence ID" value="EAT89557.1"/>
    <property type="molecule type" value="Genomic_DNA"/>
</dbReference>
<dbReference type="GO" id="GO:0005737">
    <property type="term" value="C:cytoplasm"/>
    <property type="evidence" value="ECO:0000318"/>
    <property type="project" value="GO_Central"/>
</dbReference>
<evidence type="ECO:0000256" key="1">
    <source>
        <dbReference type="ARBA" id="ARBA00007409"/>
    </source>
</evidence>
<accession>Q0UZI8</accession>
<dbReference type="InterPro" id="IPR036249">
    <property type="entry name" value="Thioredoxin-like_sf"/>
</dbReference>
<dbReference type="PROSITE" id="PS50404">
    <property type="entry name" value="GST_NTER"/>
    <property type="match status" value="1"/>
</dbReference>
<dbReference type="InterPro" id="IPR004045">
    <property type="entry name" value="Glutathione_S-Trfase_N"/>
</dbReference>
<protein>
    <recommendedName>
        <fullName evidence="2">GST N-terminal domain-containing protein</fullName>
    </recommendedName>
</protein>
<evidence type="ECO:0000313" key="4">
    <source>
        <dbReference type="Proteomes" id="UP000001055"/>
    </source>
</evidence>
<dbReference type="SUPFAM" id="SSF52833">
    <property type="entry name" value="Thioredoxin-like"/>
    <property type="match status" value="1"/>
</dbReference>
<dbReference type="VEuPathDB" id="FungiDB:JI435_028260"/>
<proteinExistence type="inferred from homology"/>
<evidence type="ECO:0000313" key="3">
    <source>
        <dbReference type="EMBL" id="EAT89557.1"/>
    </source>
</evidence>
<dbReference type="InParanoid" id="Q0UZI8"/>
<feature type="domain" description="GST N-terminal" evidence="2">
    <location>
        <begin position="2"/>
        <end position="81"/>
    </location>
</feature>
<dbReference type="AlphaFoldDB" id="Q0UZI8"/>
<evidence type="ECO:0000259" key="2">
    <source>
        <dbReference type="PROSITE" id="PS50404"/>
    </source>
</evidence>
<comment type="similarity">
    <text evidence="1">Belongs to the GST superfamily.</text>
</comment>
<dbReference type="HOGENOM" id="CLU_011226_6_1_1"/>
<organism evidence="3 4">
    <name type="scientific">Phaeosphaeria nodorum (strain SN15 / ATCC MYA-4574 / FGSC 10173)</name>
    <name type="common">Glume blotch fungus</name>
    <name type="synonym">Parastagonospora nodorum</name>
    <dbReference type="NCBI Taxonomy" id="321614"/>
    <lineage>
        <taxon>Eukaryota</taxon>
        <taxon>Fungi</taxon>
        <taxon>Dikarya</taxon>
        <taxon>Ascomycota</taxon>
        <taxon>Pezizomycotina</taxon>
        <taxon>Dothideomycetes</taxon>
        <taxon>Pleosporomycetidae</taxon>
        <taxon>Pleosporales</taxon>
        <taxon>Pleosporineae</taxon>
        <taxon>Phaeosphaeriaceae</taxon>
        <taxon>Parastagonospora</taxon>
    </lineage>
</organism>
<dbReference type="PANTHER" id="PTHR44051">
    <property type="entry name" value="GLUTATHIONE S-TRANSFERASE-RELATED"/>
    <property type="match status" value="1"/>
</dbReference>
<dbReference type="GO" id="GO:0004364">
    <property type="term" value="F:glutathione transferase activity"/>
    <property type="evidence" value="ECO:0000318"/>
    <property type="project" value="GO_Central"/>
</dbReference>
<dbReference type="STRING" id="321614.Q0UZI8"/>
<dbReference type="Pfam" id="PF02798">
    <property type="entry name" value="GST_N"/>
    <property type="match status" value="1"/>
</dbReference>
<dbReference type="InterPro" id="IPR036282">
    <property type="entry name" value="Glutathione-S-Trfase_C_sf"/>
</dbReference>
<dbReference type="Gene3D" id="1.20.1050.10">
    <property type="match status" value="1"/>
</dbReference>
<dbReference type="SUPFAM" id="SSF47616">
    <property type="entry name" value="GST C-terminal domain-like"/>
    <property type="match status" value="1"/>
</dbReference>
<dbReference type="Gene3D" id="3.40.30.10">
    <property type="entry name" value="Glutaredoxin"/>
    <property type="match status" value="1"/>
</dbReference>
<name>Q0UZI8_PHANO</name>
<gene>
    <name evidence="3" type="ORF">SNOG_02826</name>
</gene>
<reference evidence="4" key="1">
    <citation type="journal article" date="2007" name="Plant Cell">
        <title>Dothideomycete-plant interactions illuminated by genome sequencing and EST analysis of the wheat pathogen Stagonospora nodorum.</title>
        <authorList>
            <person name="Hane J.K."/>
            <person name="Lowe R.G."/>
            <person name="Solomon P.S."/>
            <person name="Tan K.C."/>
            <person name="Schoch C.L."/>
            <person name="Spatafora J.W."/>
            <person name="Crous P.W."/>
            <person name="Kodira C."/>
            <person name="Birren B.W."/>
            <person name="Galagan J.E."/>
            <person name="Torriani S.F."/>
            <person name="McDonald B.A."/>
            <person name="Oliver R.P."/>
        </authorList>
    </citation>
    <scope>NUCLEOTIDE SEQUENCE [LARGE SCALE GENOMIC DNA]</scope>
    <source>
        <strain evidence="4">SN15 / ATCC MYA-4574 / FGSC 10173</strain>
    </source>
</reference>
<dbReference type="eggNOG" id="ENOG502SDBJ">
    <property type="taxonomic scope" value="Eukaryota"/>
</dbReference>
<dbReference type="GeneID" id="5970276"/>
<dbReference type="OMA" id="WARAVKL"/>
<sequence length="195" mass="21887">MPPTLHLYMTPGAVSLASHIALRETGLEFTTTDLEAIRGYPSEHLHINPKGRVPVLELDGERITESPAILSVISALAPEKKLLGATILEQARAQEWMAWLCGTVHGQAFGCIFRPMRFVGGEEGMYEIVRAEGRKCAKECFDFIEGRLKGRIWGNILKMGMRDNYPNYTRLVEEVVKREAVKRTVEVEGLSLFNE</sequence>
<dbReference type="Proteomes" id="UP000001055">
    <property type="component" value="Unassembled WGS sequence"/>
</dbReference>
<dbReference type="KEGG" id="pno:SNOG_02826"/>
<dbReference type="RefSeq" id="XP_001793419.1">
    <property type="nucleotide sequence ID" value="XM_001793367.1"/>
</dbReference>
<dbReference type="PANTHER" id="PTHR44051:SF8">
    <property type="entry name" value="GLUTATHIONE S-TRANSFERASE GSTA"/>
    <property type="match status" value="1"/>
</dbReference>
<dbReference type="CDD" id="cd03057">
    <property type="entry name" value="GST_N_Beta"/>
    <property type="match status" value="1"/>
</dbReference>